<dbReference type="GO" id="GO:0016301">
    <property type="term" value="F:kinase activity"/>
    <property type="evidence" value="ECO:0007669"/>
    <property type="project" value="UniProtKB-KW"/>
</dbReference>
<comment type="similarity">
    <text evidence="2">Belongs to the bacterial diacylglycerol kinase family.</text>
</comment>
<dbReference type="InterPro" id="IPR000829">
    <property type="entry name" value="DAGK"/>
</dbReference>
<feature type="active site" description="Proton acceptor" evidence="15">
    <location>
        <position position="66"/>
    </location>
</feature>
<dbReference type="Proteomes" id="UP000580891">
    <property type="component" value="Unassembled WGS sequence"/>
</dbReference>
<protein>
    <submittedName>
        <fullName evidence="20">Diacylglycerol kinase</fullName>
    </submittedName>
</protein>
<dbReference type="EMBL" id="JACDUU010000001">
    <property type="protein sequence ID" value="MBA2869851.1"/>
    <property type="molecule type" value="Genomic_DNA"/>
</dbReference>
<dbReference type="AlphaFoldDB" id="A0A7V9YWR0"/>
<sequence length="122" mass="13850">MKEWKRLLKRFSFAWEGIVFTFKNEKNMKIHCVAALFVCMAAWMFDLSKTEWLLILITIGVVFSLEMVNTAIERVVDLITPEFHPLAKIAKDVAAGAVFVFAIISVIIGAIIFFPHFIALVS</sequence>
<evidence type="ECO:0000256" key="16">
    <source>
        <dbReference type="PIRSR" id="PIRSR600829-2"/>
    </source>
</evidence>
<evidence type="ECO:0000256" key="6">
    <source>
        <dbReference type="ARBA" id="ARBA00022692"/>
    </source>
</evidence>
<keyword evidence="6 19" id="KW-0812">Transmembrane</keyword>
<feature type="binding site" evidence="17">
    <location>
        <begin position="82"/>
        <end position="84"/>
    </location>
    <ligand>
        <name>ATP</name>
        <dbReference type="ChEBI" id="CHEBI:30616"/>
    </ligand>
</feature>
<feature type="binding site" evidence="16">
    <location>
        <position position="6"/>
    </location>
    <ligand>
        <name>substrate</name>
    </ligand>
</feature>
<evidence type="ECO:0000256" key="18">
    <source>
        <dbReference type="PIRSR" id="PIRSR600829-4"/>
    </source>
</evidence>
<feature type="binding site" evidence="17">
    <location>
        <begin position="91"/>
        <end position="92"/>
    </location>
    <ligand>
        <name>ATP</name>
        <dbReference type="ChEBI" id="CHEBI:30616"/>
    </ligand>
</feature>
<dbReference type="InterPro" id="IPR033717">
    <property type="entry name" value="UDPK"/>
</dbReference>
<feature type="transmembrane region" description="Helical" evidence="19">
    <location>
        <begin position="52"/>
        <end position="72"/>
    </location>
</feature>
<evidence type="ECO:0000256" key="9">
    <source>
        <dbReference type="ARBA" id="ARBA00022840"/>
    </source>
</evidence>
<feature type="binding site" evidence="17">
    <location>
        <position position="73"/>
    </location>
    <ligand>
        <name>ATP</name>
        <dbReference type="ChEBI" id="CHEBI:30616"/>
    </ligand>
</feature>
<feature type="transmembrane region" description="Helical" evidence="19">
    <location>
        <begin position="30"/>
        <end position="46"/>
    </location>
</feature>
<organism evidence="20 21">
    <name type="scientific">[Anoxybacillus] calidus</name>
    <dbReference type="NCBI Taxonomy" id="575178"/>
    <lineage>
        <taxon>Bacteria</taxon>
        <taxon>Bacillati</taxon>
        <taxon>Bacillota</taxon>
        <taxon>Bacilli</taxon>
        <taxon>Bacillales</taxon>
        <taxon>Anoxybacillaceae</taxon>
        <taxon>Paranoxybacillus</taxon>
    </lineage>
</organism>
<evidence type="ECO:0000256" key="4">
    <source>
        <dbReference type="ARBA" id="ARBA00022516"/>
    </source>
</evidence>
<evidence type="ECO:0000313" key="20">
    <source>
        <dbReference type="EMBL" id="MBA2869851.1"/>
    </source>
</evidence>
<keyword evidence="3" id="KW-1003">Cell membrane</keyword>
<dbReference type="InterPro" id="IPR036945">
    <property type="entry name" value="DAGK_sf"/>
</dbReference>
<keyword evidence="7 17" id="KW-0547">Nucleotide-binding</keyword>
<dbReference type="GO" id="GO:0005886">
    <property type="term" value="C:plasma membrane"/>
    <property type="evidence" value="ECO:0007669"/>
    <property type="project" value="UniProtKB-SubCell"/>
</dbReference>
<reference evidence="20 21" key="1">
    <citation type="submission" date="2020-07" db="EMBL/GenBank/DDBJ databases">
        <title>Genomic Encyclopedia of Type Strains, Phase IV (KMG-IV): sequencing the most valuable type-strain genomes for metagenomic binning, comparative biology and taxonomic classification.</title>
        <authorList>
            <person name="Goeker M."/>
        </authorList>
    </citation>
    <scope>NUCLEOTIDE SEQUENCE [LARGE SCALE GENOMIC DNA]</scope>
    <source>
        <strain evidence="20 21">DSM 25220</strain>
    </source>
</reference>
<gene>
    <name evidence="20" type="ORF">HNQ85_000109</name>
</gene>
<dbReference type="GO" id="GO:0046872">
    <property type="term" value="F:metal ion binding"/>
    <property type="evidence" value="ECO:0007669"/>
    <property type="project" value="UniProtKB-KW"/>
</dbReference>
<feature type="binding site" evidence="17">
    <location>
        <position position="25"/>
    </location>
    <ligand>
        <name>ATP</name>
        <dbReference type="ChEBI" id="CHEBI:30616"/>
    </ligand>
</feature>
<keyword evidence="8 20" id="KW-0418">Kinase</keyword>
<dbReference type="Gene3D" id="1.10.287.3610">
    <property type="match status" value="1"/>
</dbReference>
<evidence type="ECO:0000256" key="13">
    <source>
        <dbReference type="ARBA" id="ARBA00023209"/>
    </source>
</evidence>
<feature type="binding site" evidence="18">
    <location>
        <position position="25"/>
    </location>
    <ligand>
        <name>a divalent metal cation</name>
        <dbReference type="ChEBI" id="CHEBI:60240"/>
    </ligand>
</feature>
<proteinExistence type="inferred from homology"/>
<keyword evidence="5" id="KW-0808">Transferase</keyword>
<dbReference type="PANTHER" id="PTHR34299:SF1">
    <property type="entry name" value="DIACYLGLYCEROL KINASE"/>
    <property type="match status" value="1"/>
</dbReference>
<name>A0A7V9YWR0_9BACL</name>
<keyword evidence="14" id="KW-1208">Phospholipid metabolism</keyword>
<keyword evidence="13" id="KW-0594">Phospholipid biosynthesis</keyword>
<evidence type="ECO:0000256" key="8">
    <source>
        <dbReference type="ARBA" id="ARBA00022777"/>
    </source>
</evidence>
<evidence type="ECO:0000256" key="19">
    <source>
        <dbReference type="SAM" id="Phobius"/>
    </source>
</evidence>
<evidence type="ECO:0000256" key="1">
    <source>
        <dbReference type="ARBA" id="ARBA00004651"/>
    </source>
</evidence>
<dbReference type="PROSITE" id="PS01069">
    <property type="entry name" value="DAGK_PROKAR"/>
    <property type="match status" value="1"/>
</dbReference>
<dbReference type="Pfam" id="PF01219">
    <property type="entry name" value="DAGK_prokar"/>
    <property type="match status" value="1"/>
</dbReference>
<evidence type="ECO:0000256" key="11">
    <source>
        <dbReference type="ARBA" id="ARBA00023098"/>
    </source>
</evidence>
<accession>A0A7V9YWR0</accession>
<keyword evidence="18" id="KW-0460">Magnesium</keyword>
<dbReference type="GO" id="GO:0008654">
    <property type="term" value="P:phospholipid biosynthetic process"/>
    <property type="evidence" value="ECO:0007669"/>
    <property type="project" value="UniProtKB-KW"/>
</dbReference>
<feature type="binding site" evidence="16">
    <location>
        <position position="66"/>
    </location>
    <ligand>
        <name>substrate</name>
    </ligand>
</feature>
<evidence type="ECO:0000256" key="5">
    <source>
        <dbReference type="ARBA" id="ARBA00022679"/>
    </source>
</evidence>
<keyword evidence="18" id="KW-0479">Metal-binding</keyword>
<dbReference type="GO" id="GO:0005524">
    <property type="term" value="F:ATP binding"/>
    <property type="evidence" value="ECO:0007669"/>
    <property type="project" value="UniProtKB-KW"/>
</dbReference>
<evidence type="ECO:0000256" key="10">
    <source>
        <dbReference type="ARBA" id="ARBA00022989"/>
    </source>
</evidence>
<comment type="cofactor">
    <cofactor evidence="18">
        <name>Mg(2+)</name>
        <dbReference type="ChEBI" id="CHEBI:18420"/>
    </cofactor>
    <text evidence="18">Mn(2+), Zn(2+), Cd(2+) and Co(2+) support activity to lesser extents.</text>
</comment>
<evidence type="ECO:0000256" key="7">
    <source>
        <dbReference type="ARBA" id="ARBA00022741"/>
    </source>
</evidence>
<feature type="binding site" evidence="18">
    <location>
        <position position="73"/>
    </location>
    <ligand>
        <name>a divalent metal cation</name>
        <dbReference type="ChEBI" id="CHEBI:60240"/>
    </ligand>
</feature>
<comment type="subcellular location">
    <subcellularLocation>
        <location evidence="1">Cell membrane</location>
        <topology evidence="1">Multi-pass membrane protein</topology>
    </subcellularLocation>
</comment>
<keyword evidence="9 17" id="KW-0067">ATP-binding</keyword>
<evidence type="ECO:0000256" key="15">
    <source>
        <dbReference type="PIRSR" id="PIRSR600829-1"/>
    </source>
</evidence>
<keyword evidence="21" id="KW-1185">Reference proteome</keyword>
<dbReference type="RefSeq" id="WP_181535190.1">
    <property type="nucleotide sequence ID" value="NZ_JACDUU010000001.1"/>
</dbReference>
<evidence type="ECO:0000256" key="14">
    <source>
        <dbReference type="ARBA" id="ARBA00023264"/>
    </source>
</evidence>
<feature type="transmembrane region" description="Helical" evidence="19">
    <location>
        <begin position="93"/>
        <end position="118"/>
    </location>
</feature>
<evidence type="ECO:0000313" key="21">
    <source>
        <dbReference type="Proteomes" id="UP000580891"/>
    </source>
</evidence>
<dbReference type="PANTHER" id="PTHR34299">
    <property type="entry name" value="DIACYLGLYCEROL KINASE"/>
    <property type="match status" value="1"/>
</dbReference>
<evidence type="ECO:0000256" key="17">
    <source>
        <dbReference type="PIRSR" id="PIRSR600829-3"/>
    </source>
</evidence>
<feature type="binding site" evidence="17">
    <location>
        <position position="6"/>
    </location>
    <ligand>
        <name>ATP</name>
        <dbReference type="ChEBI" id="CHEBI:30616"/>
    </ligand>
</feature>
<comment type="caution">
    <text evidence="20">The sequence shown here is derived from an EMBL/GenBank/DDBJ whole genome shotgun (WGS) entry which is preliminary data.</text>
</comment>
<evidence type="ECO:0000256" key="2">
    <source>
        <dbReference type="ARBA" id="ARBA00005967"/>
    </source>
</evidence>
<dbReference type="CDD" id="cd14265">
    <property type="entry name" value="UDPK_IM_like"/>
    <property type="match status" value="1"/>
</dbReference>
<keyword evidence="12 19" id="KW-0472">Membrane</keyword>
<evidence type="ECO:0000256" key="12">
    <source>
        <dbReference type="ARBA" id="ARBA00023136"/>
    </source>
</evidence>
<keyword evidence="4" id="KW-0444">Lipid biosynthesis</keyword>
<keyword evidence="10 19" id="KW-1133">Transmembrane helix</keyword>
<keyword evidence="11" id="KW-0443">Lipid metabolism</keyword>
<evidence type="ECO:0000256" key="3">
    <source>
        <dbReference type="ARBA" id="ARBA00022475"/>
    </source>
</evidence>